<dbReference type="SUPFAM" id="SSF109604">
    <property type="entry name" value="HD-domain/PDEase-like"/>
    <property type="match status" value="1"/>
</dbReference>
<dbReference type="GO" id="GO:0031125">
    <property type="term" value="P:rRNA 3'-end processing"/>
    <property type="evidence" value="ECO:0007669"/>
    <property type="project" value="TreeGrafter"/>
</dbReference>
<dbReference type="AlphaFoldDB" id="A0A9D9HYV0"/>
<dbReference type="GO" id="GO:0016787">
    <property type="term" value="F:hydrolase activity"/>
    <property type="evidence" value="ECO:0007669"/>
    <property type="project" value="UniProtKB-KW"/>
</dbReference>
<dbReference type="PANTHER" id="PTHR37294">
    <property type="entry name" value="3'-5' EXORIBONUCLEASE YHAM"/>
    <property type="match status" value="1"/>
</dbReference>
<dbReference type="InterPro" id="IPR006674">
    <property type="entry name" value="HD_domain"/>
</dbReference>
<name>A0A9D9HYV0_9FIRM</name>
<reference evidence="3" key="1">
    <citation type="submission" date="2020-10" db="EMBL/GenBank/DDBJ databases">
        <authorList>
            <person name="Gilroy R."/>
        </authorList>
    </citation>
    <scope>NUCLEOTIDE SEQUENCE</scope>
    <source>
        <strain evidence="3">E3-2379</strain>
    </source>
</reference>
<dbReference type="InterPro" id="IPR012340">
    <property type="entry name" value="NA-bd_OB-fold"/>
</dbReference>
<evidence type="ECO:0000256" key="1">
    <source>
        <dbReference type="ARBA" id="ARBA00022801"/>
    </source>
</evidence>
<gene>
    <name evidence="3" type="ORF">IAC13_02280</name>
</gene>
<dbReference type="Proteomes" id="UP000823618">
    <property type="component" value="Unassembled WGS sequence"/>
</dbReference>
<protein>
    <submittedName>
        <fullName evidence="3">HD domain-containing protein</fullName>
    </submittedName>
</protein>
<accession>A0A9D9HYV0</accession>
<organism evidence="3 4">
    <name type="scientific">Candidatus Scybalomonas excrementavium</name>
    <dbReference type="NCBI Taxonomy" id="2840943"/>
    <lineage>
        <taxon>Bacteria</taxon>
        <taxon>Bacillati</taxon>
        <taxon>Bacillota</taxon>
        <taxon>Clostridia</taxon>
        <taxon>Lachnospirales</taxon>
        <taxon>Lachnospiraceae</taxon>
        <taxon>Lachnospiraceae incertae sedis</taxon>
        <taxon>Candidatus Scybalomonas</taxon>
    </lineage>
</organism>
<dbReference type="InterPro" id="IPR050798">
    <property type="entry name" value="YhaM_exoribonuc/phosphodiest"/>
</dbReference>
<feature type="domain" description="HD/PDEase" evidence="2">
    <location>
        <begin position="157"/>
        <end position="290"/>
    </location>
</feature>
<evidence type="ECO:0000259" key="2">
    <source>
        <dbReference type="SMART" id="SM00471"/>
    </source>
</evidence>
<comment type="caution">
    <text evidence="3">The sequence shown here is derived from an EMBL/GenBank/DDBJ whole genome shotgun (WGS) entry which is preliminary data.</text>
</comment>
<evidence type="ECO:0000313" key="3">
    <source>
        <dbReference type="EMBL" id="MBO8462741.1"/>
    </source>
</evidence>
<reference evidence="3" key="2">
    <citation type="journal article" date="2021" name="PeerJ">
        <title>Extensive microbial diversity within the chicken gut microbiome revealed by metagenomics and culture.</title>
        <authorList>
            <person name="Gilroy R."/>
            <person name="Ravi A."/>
            <person name="Getino M."/>
            <person name="Pursley I."/>
            <person name="Horton D.L."/>
            <person name="Alikhan N.F."/>
            <person name="Baker D."/>
            <person name="Gharbi K."/>
            <person name="Hall N."/>
            <person name="Watson M."/>
            <person name="Adriaenssens E.M."/>
            <person name="Foster-Nyarko E."/>
            <person name="Jarju S."/>
            <person name="Secka A."/>
            <person name="Antonio M."/>
            <person name="Oren A."/>
            <person name="Chaudhuri R.R."/>
            <person name="La Ragione R."/>
            <person name="Hildebrand F."/>
            <person name="Pallen M.J."/>
        </authorList>
    </citation>
    <scope>NUCLEOTIDE SEQUENCE</scope>
    <source>
        <strain evidence="3">E3-2379</strain>
    </source>
</reference>
<evidence type="ECO:0000313" key="4">
    <source>
        <dbReference type="Proteomes" id="UP000823618"/>
    </source>
</evidence>
<dbReference type="SMART" id="SM00471">
    <property type="entry name" value="HDc"/>
    <property type="match status" value="1"/>
</dbReference>
<proteinExistence type="predicted"/>
<sequence>MRYINELREGEMVSEVYLCKVKQTARTKAGKSYYSLILQDKTGTLDGKVWDLSSRGIEDFDAMDYIFVSGRVNCFQGSNQLSIERIRKAQEGEYIPSDYVKCTGKDIDRMYDDILQMISRTKDIYLKQLLESFFVKDMAFQEAFKRHSAAKTVHHGYLGGLLEHTRGVANLCEFYCTQYPILNRDLLVTAALFHDIGKMVELSPLPENDYTDEGQLIGHIVIGTMELQERIKTIPGFPVQLTRELLHCILAHHGELEFGSPKKPALIEALALTYADNTDAKIQTFLEELERDKEKSERGEWMGYNRFFESNLRATSKPNVK</sequence>
<dbReference type="InterPro" id="IPR003607">
    <property type="entry name" value="HD/PDEase_dom"/>
</dbReference>
<dbReference type="CDD" id="cd00077">
    <property type="entry name" value="HDc"/>
    <property type="match status" value="1"/>
</dbReference>
<dbReference type="NCBIfam" id="TIGR00277">
    <property type="entry name" value="HDIG"/>
    <property type="match status" value="1"/>
</dbReference>
<dbReference type="PANTHER" id="PTHR37294:SF1">
    <property type="entry name" value="3'-5' EXORIBONUCLEASE YHAM"/>
    <property type="match status" value="1"/>
</dbReference>
<dbReference type="EMBL" id="JADIML010000070">
    <property type="protein sequence ID" value="MBO8462741.1"/>
    <property type="molecule type" value="Genomic_DNA"/>
</dbReference>
<keyword evidence="1" id="KW-0378">Hydrolase</keyword>
<dbReference type="InterPro" id="IPR006675">
    <property type="entry name" value="HDIG_dom"/>
</dbReference>
<dbReference type="Gene3D" id="2.40.50.140">
    <property type="entry name" value="Nucleic acid-binding proteins"/>
    <property type="match status" value="1"/>
</dbReference>
<dbReference type="Gene3D" id="1.10.3210.10">
    <property type="entry name" value="Hypothetical protein af1432"/>
    <property type="match status" value="1"/>
</dbReference>
<dbReference type="CDD" id="cd04492">
    <property type="entry name" value="YhaM_OBF_like"/>
    <property type="match status" value="1"/>
</dbReference>
<dbReference type="Pfam" id="PF01966">
    <property type="entry name" value="HD"/>
    <property type="match status" value="1"/>
</dbReference>